<dbReference type="Proteomes" id="UP000316270">
    <property type="component" value="Chromosome 1"/>
</dbReference>
<feature type="compositionally biased region" description="Basic and acidic residues" evidence="1">
    <location>
        <begin position="986"/>
        <end position="995"/>
    </location>
</feature>
<feature type="compositionally biased region" description="Basic and acidic residues" evidence="1">
    <location>
        <begin position="305"/>
        <end position="329"/>
    </location>
</feature>
<keyword evidence="4" id="KW-1185">Reference proteome</keyword>
<accession>A0A517KWX8</accession>
<dbReference type="GO" id="GO:0005763">
    <property type="term" value="C:mitochondrial small ribosomal subunit"/>
    <property type="evidence" value="ECO:0007669"/>
    <property type="project" value="TreeGrafter"/>
</dbReference>
<feature type="region of interest" description="Disordered" evidence="1">
    <location>
        <begin position="36"/>
        <end position="152"/>
    </location>
</feature>
<feature type="compositionally biased region" description="Basic and acidic residues" evidence="1">
    <location>
        <begin position="113"/>
        <end position="151"/>
    </location>
</feature>
<feature type="compositionally biased region" description="Low complexity" evidence="1">
    <location>
        <begin position="56"/>
        <end position="66"/>
    </location>
</feature>
<feature type="compositionally biased region" description="Basic and acidic residues" evidence="1">
    <location>
        <begin position="246"/>
        <end position="259"/>
    </location>
</feature>
<dbReference type="PANTHER" id="PTHR13490">
    <property type="entry name" value="MITOCHONDRIAL 28S RIBOSOMAL PROTEIN S28"/>
    <property type="match status" value="1"/>
</dbReference>
<feature type="domain" description="Small ribosomal subunit protein mS35 mitochondrial conserved" evidence="2">
    <location>
        <begin position="1377"/>
        <end position="1498"/>
    </location>
</feature>
<dbReference type="OrthoDB" id="283424at2759"/>
<feature type="compositionally biased region" description="Polar residues" evidence="1">
    <location>
        <begin position="36"/>
        <end position="55"/>
    </location>
</feature>
<evidence type="ECO:0000259" key="2">
    <source>
        <dbReference type="Pfam" id="PF10213"/>
    </source>
</evidence>
<dbReference type="Pfam" id="PF10213">
    <property type="entry name" value="MRP-S28"/>
    <property type="match status" value="1"/>
</dbReference>
<gene>
    <name evidence="3" type="ORF">FKW77_008066</name>
</gene>
<feature type="region of interest" description="Disordered" evidence="1">
    <location>
        <begin position="229"/>
        <end position="355"/>
    </location>
</feature>
<sequence length="1582" mass="178018">MVFAIRRLLLRSNQRLPNLNATSLRLSTNSHCLRVRSSGSSISTNTQLLRTPSCLQPSRQFSSSQRRSNDKKEDEKKADAVAGTKSEEAFEKELETRAEESSRENVNDGQVEIVKEFETPSEKEVEISKEVEETPSKEEVVPETAPQREEDSAVFEDVELPVRDQVVVDTSAKIESSMEGPNAAQETTVLKDIELPTKEDAASDFSTNKSTVENAAEKSNAALKEDLAQLENSQNQNEGRSILARQELDNMHAAEDHSFPEPASDDTVTAREASVVPQGIESPAESIANPEAHTNGTSNEITEEAAERRKPSPKNKSVEAAKSAREAARQKTTQAPVAAEEDEPSTDNSLQPRIPSSKLGEIIPQEKMLDISKYGRQYFNPEDVDDNFEINEEGSKLVRAWMKETGISLEKLQYYIDTYPGIDSDMIEAVEAGQLTEQALLELLEEIQEAEEAELPPEVQEKLKIWVKNVMDVSEHLLDDPNKTPEYTDLELKQLGLRRSDIEALSGDSAQLTAPQVLRIGRALNRAGLDAEEIKDLVSDEELSKELYEVEKQYGVENAPDPEIPMPERNIEVYAQVGKEVSEMQARRGMSDDRIMHYYEKFNGRVTAELIEAAEDKKITEERMQYYIEKYGNGYPIPLDSELIIAMDQGKIQEEAYVHVVESFGQLPTPTLVKAALKGDIDPEQIYQNAQEYKVPVYVIGSVVAGDITETQLKEFVEGYPGVTPDAQLIKDVGNGVYNEQLDYLRALGGMCPNVMSADNFRGLLSGEISEDEIIKAEKEAEEEDPWDISEDAMKAWQEEYGISDKMVAFLRDAYPGIWPDLVTSYAKGEITEADIPKYINSEEPWQIPQGMLERWLKESEVSEAQMKELREKFPKIWPTLLADVVHGTVREADVEKIIAESEAAEEEAKQANPWLAAGLNEDNIQEWQQNNSVTDEMLEYLLEAYPDITPDIAADFAEGVIQQKDIPDAIRKYQEKRSKTLQPESEERKAELRRARQRLSQAVRESEQADKEDEEAQLLKTLGVASKEIRLAQSARTKAAKPQELEIPSDNKGETTAERIAWYEKRFPGINIEQITLAEMGIWSEAALPALIRNDEPSEMDQAMMRREMLKFTPAQFKDFGKQMAKLLESSEVQEAIKAQANSAESEAETEFDFSNGEIPEHWQQLINETRAKAKLPGAKGLPTPANGGSYADFQNLTMEEYYQRMLTDGIDPLTMSEQEVYKLLEKKFSVGGDFQHTDADGNTIRHITPKSKEEFDQIRADAGTPMETVDWAAELASVGKRPEDAEKQADIEQGLDKYFGKLPKDEIEERKKQKVEEGFFNYGEENPREVGEDEEFQGDDISTLGHEELDQHRELREYARLAAWELPLLHKLAKPFEPPKQNQPLRFRYTTYFGAQHPADKKVVVEFAPNDIPDLTDVQRMKMIKLAGVRYNPSTGLIKMASESMETQAQNKRYLGDLVTKLIKESKDPKDTFEDIPVDFRHHKPKAFHRLPEGWKLTPERRRELAEKKRKALEADTGKLVDGKAAIEEALRRLGMAKLQENRSAAAAGLRVAVPAGRAGRPAVRGKVGQPLTGRGRGSV</sequence>
<dbReference type="InterPro" id="IPR019349">
    <property type="entry name" value="Ribosomal_mS35_mit"/>
</dbReference>
<reference evidence="3 4" key="1">
    <citation type="submission" date="2019-07" db="EMBL/GenBank/DDBJ databases">
        <title>Finished genome of Venturia effusa.</title>
        <authorList>
            <person name="Young C.A."/>
            <person name="Cox M.P."/>
            <person name="Ganley A.R.D."/>
            <person name="David W.J."/>
        </authorList>
    </citation>
    <scope>NUCLEOTIDE SEQUENCE [LARGE SCALE GENOMIC DNA]</scope>
    <source>
        <strain evidence="4">albino</strain>
    </source>
</reference>
<evidence type="ECO:0000256" key="1">
    <source>
        <dbReference type="SAM" id="MobiDB-lite"/>
    </source>
</evidence>
<dbReference type="STRING" id="50376.A0A517KWX8"/>
<feature type="region of interest" description="Disordered" evidence="1">
    <location>
        <begin position="1560"/>
        <end position="1582"/>
    </location>
</feature>
<evidence type="ECO:0000313" key="4">
    <source>
        <dbReference type="Proteomes" id="UP000316270"/>
    </source>
</evidence>
<feature type="compositionally biased region" description="Low complexity" evidence="1">
    <location>
        <begin position="1560"/>
        <end position="1571"/>
    </location>
</feature>
<dbReference type="InterPro" id="IPR039848">
    <property type="entry name" value="Ribosomal_mS35_mt"/>
</dbReference>
<feature type="compositionally biased region" description="Basic and acidic residues" evidence="1">
    <location>
        <begin position="67"/>
        <end position="106"/>
    </location>
</feature>
<feature type="compositionally biased region" description="Polar residues" evidence="1">
    <location>
        <begin position="204"/>
        <end position="213"/>
    </location>
</feature>
<feature type="compositionally biased region" description="Polar residues" evidence="1">
    <location>
        <begin position="230"/>
        <end position="239"/>
    </location>
</feature>
<feature type="region of interest" description="Disordered" evidence="1">
    <location>
        <begin position="194"/>
        <end position="214"/>
    </location>
</feature>
<dbReference type="GO" id="GO:0032543">
    <property type="term" value="P:mitochondrial translation"/>
    <property type="evidence" value="ECO:0007669"/>
    <property type="project" value="InterPro"/>
</dbReference>
<evidence type="ECO:0000313" key="3">
    <source>
        <dbReference type="EMBL" id="QDS67886.1"/>
    </source>
</evidence>
<dbReference type="GO" id="GO:0003735">
    <property type="term" value="F:structural constituent of ribosome"/>
    <property type="evidence" value="ECO:0007669"/>
    <property type="project" value="InterPro"/>
</dbReference>
<dbReference type="EMBL" id="CP042185">
    <property type="protein sequence ID" value="QDS67886.1"/>
    <property type="molecule type" value="Genomic_DNA"/>
</dbReference>
<name>A0A517KWX8_9PEZI</name>
<proteinExistence type="predicted"/>
<feature type="region of interest" description="Disordered" evidence="1">
    <location>
        <begin position="975"/>
        <end position="1016"/>
    </location>
</feature>
<protein>
    <recommendedName>
        <fullName evidence="2">Small ribosomal subunit protein mS35 mitochondrial conserved domain-containing protein</fullName>
    </recommendedName>
</protein>
<dbReference type="PANTHER" id="PTHR13490:SF0">
    <property type="entry name" value="SMALL RIBOSOMAL SUBUNIT PROTEIN MS35"/>
    <property type="match status" value="1"/>
</dbReference>
<organism evidence="3 4">
    <name type="scientific">Venturia effusa</name>
    <dbReference type="NCBI Taxonomy" id="50376"/>
    <lineage>
        <taxon>Eukaryota</taxon>
        <taxon>Fungi</taxon>
        <taxon>Dikarya</taxon>
        <taxon>Ascomycota</taxon>
        <taxon>Pezizomycotina</taxon>
        <taxon>Dothideomycetes</taxon>
        <taxon>Pleosporomycetidae</taxon>
        <taxon>Venturiales</taxon>
        <taxon>Venturiaceae</taxon>
        <taxon>Venturia</taxon>
    </lineage>
</organism>